<proteinExistence type="predicted"/>
<accession>A0A150M2E5</accession>
<dbReference type="Proteomes" id="UP000075683">
    <property type="component" value="Unassembled WGS sequence"/>
</dbReference>
<organism evidence="2 3">
    <name type="scientific">Caldibacillus debilis</name>
    <dbReference type="NCBI Taxonomy" id="301148"/>
    <lineage>
        <taxon>Bacteria</taxon>
        <taxon>Bacillati</taxon>
        <taxon>Bacillota</taxon>
        <taxon>Bacilli</taxon>
        <taxon>Bacillales</taxon>
        <taxon>Bacillaceae</taxon>
        <taxon>Caldibacillus</taxon>
    </lineage>
</organism>
<evidence type="ECO:0000256" key="1">
    <source>
        <dbReference type="SAM" id="MobiDB-lite"/>
    </source>
</evidence>
<name>A0A150M2E5_9BACI</name>
<evidence type="ECO:0000313" key="3">
    <source>
        <dbReference type="Proteomes" id="UP000075683"/>
    </source>
</evidence>
<gene>
    <name evidence="2" type="ORF">B4135_2316</name>
</gene>
<dbReference type="AlphaFoldDB" id="A0A150M2E5"/>
<sequence length="48" mass="5514">MLIAGSKYGQKCPIETLAIGPRAARQGPNKQEKPFLLKKPKHRRRRDE</sequence>
<dbReference type="EMBL" id="LQYT01000049">
    <property type="protein sequence ID" value="KYD18698.1"/>
    <property type="molecule type" value="Genomic_DNA"/>
</dbReference>
<feature type="region of interest" description="Disordered" evidence="1">
    <location>
        <begin position="19"/>
        <end position="48"/>
    </location>
</feature>
<protein>
    <submittedName>
        <fullName evidence="2">Uncharacterized protein</fullName>
    </submittedName>
</protein>
<feature type="compositionally biased region" description="Basic residues" evidence="1">
    <location>
        <begin position="36"/>
        <end position="48"/>
    </location>
</feature>
<dbReference type="STRING" id="301148.B4135_2316"/>
<comment type="caution">
    <text evidence="2">The sequence shown here is derived from an EMBL/GenBank/DDBJ whole genome shotgun (WGS) entry which is preliminary data.</text>
</comment>
<reference evidence="2 3" key="1">
    <citation type="submission" date="2016-01" db="EMBL/GenBank/DDBJ databases">
        <title>Draft Genome Sequences of Seven Thermophilic Sporeformers Isolated from Foods.</title>
        <authorList>
            <person name="Berendsen E.M."/>
            <person name="Wells-Bennik M.H."/>
            <person name="Krawcyk A.O."/>
            <person name="De Jong A."/>
            <person name="Holsappel S."/>
            <person name="Eijlander R.T."/>
            <person name="Kuipers O.P."/>
        </authorList>
    </citation>
    <scope>NUCLEOTIDE SEQUENCE [LARGE SCALE GENOMIC DNA]</scope>
    <source>
        <strain evidence="2 3">B4135</strain>
    </source>
</reference>
<evidence type="ECO:0000313" key="2">
    <source>
        <dbReference type="EMBL" id="KYD18698.1"/>
    </source>
</evidence>